<keyword evidence="3" id="KW-1185">Reference proteome</keyword>
<evidence type="ECO:0000256" key="1">
    <source>
        <dbReference type="SAM" id="SignalP"/>
    </source>
</evidence>
<name>A0ABT1BSP3_9BURK</name>
<feature type="chain" id="PRO_5045287369" description="DUF4864 domain-containing protein" evidence="1">
    <location>
        <begin position="20"/>
        <end position="143"/>
    </location>
</feature>
<accession>A0ABT1BSP3</accession>
<evidence type="ECO:0000313" key="2">
    <source>
        <dbReference type="EMBL" id="MCO5979239.1"/>
    </source>
</evidence>
<evidence type="ECO:0008006" key="4">
    <source>
        <dbReference type="Google" id="ProtNLM"/>
    </source>
</evidence>
<protein>
    <recommendedName>
        <fullName evidence="4">DUF4864 domain-containing protein</fullName>
    </recommendedName>
</protein>
<gene>
    <name evidence="2" type="ORF">M0L44_21275</name>
</gene>
<feature type="signal peptide" evidence="1">
    <location>
        <begin position="1"/>
        <end position="19"/>
    </location>
</feature>
<keyword evidence="1" id="KW-0732">Signal</keyword>
<dbReference type="RefSeq" id="WP_252772191.1">
    <property type="nucleotide sequence ID" value="NZ_JAMXMC010000019.1"/>
</dbReference>
<organism evidence="2 3">
    <name type="scientific">Ideonella oryzae</name>
    <dbReference type="NCBI Taxonomy" id="2937441"/>
    <lineage>
        <taxon>Bacteria</taxon>
        <taxon>Pseudomonadati</taxon>
        <taxon>Pseudomonadota</taxon>
        <taxon>Betaproteobacteria</taxon>
        <taxon>Burkholderiales</taxon>
        <taxon>Sphaerotilaceae</taxon>
        <taxon>Ideonella</taxon>
    </lineage>
</organism>
<proteinExistence type="predicted"/>
<sequence length="143" mass="16084">MKNIFAFLGLIAVFTAANAQGLPTIADVKVVTDGVMNKVAKGDLEGGLKSFKELTVIPPAEFDAMVGQAAIQMPLITSRFGATLGQEFIKQVTVGDSLAELVYIHRFDRHAMRWQFYLYRGKDGWVINTFRFDDRWPELLDRQ</sequence>
<comment type="caution">
    <text evidence="2">The sequence shown here is derived from an EMBL/GenBank/DDBJ whole genome shotgun (WGS) entry which is preliminary data.</text>
</comment>
<evidence type="ECO:0000313" key="3">
    <source>
        <dbReference type="Proteomes" id="UP001204851"/>
    </source>
</evidence>
<dbReference type="EMBL" id="JAMXMC010000019">
    <property type="protein sequence ID" value="MCO5979239.1"/>
    <property type="molecule type" value="Genomic_DNA"/>
</dbReference>
<dbReference type="Proteomes" id="UP001204851">
    <property type="component" value="Unassembled WGS sequence"/>
</dbReference>
<reference evidence="2 3" key="1">
    <citation type="submission" date="2022-06" db="EMBL/GenBank/DDBJ databases">
        <title>Ideonella sp. NS12-5 Genome sequencing and assembly.</title>
        <authorList>
            <person name="Jung Y."/>
        </authorList>
    </citation>
    <scope>NUCLEOTIDE SEQUENCE [LARGE SCALE GENOMIC DNA]</scope>
    <source>
        <strain evidence="2 3">NS12-5</strain>
    </source>
</reference>